<sequence length="404" mass="45581">MSLLMDENLTGKGLTIPETHEGHTVLEGWLLKRGAVVKNLKRRYFILSRGRMDYYHDLDKEKEKYLKLERKGTFPIHNAQVVYCRATYELLVLNKEPAAEVREKPQGGLFTKLMGGSEEVSTDFGFCVRSEGRVLMLYAKSKQEMDEWNKAITRCNEFDPLDTENPPPVKDGWLVKTSSTDAEQKLRYAVLYDGRMNYFEDSADEQVKVCMPLNDVRVELMPSTSEDGSGSSKFQVAGRDGVWFFEAANDFEANSWVEAIQQSVNFSPSWIPIQKEGWMVKLGHRTETLTRRYFVLSGGLVAYYVDETMTSELGRIPVRGPGVKVELSDVESGNASGFSFKIFNGKEELICTAPTEEKKTEWLEAIREVVVHCAPAGGETADAASDDDPVGSEEGFYLIKWAHN</sequence>
<dbReference type="Proteomes" id="UP001190700">
    <property type="component" value="Unassembled WGS sequence"/>
</dbReference>
<dbReference type="Gene3D" id="2.30.29.30">
    <property type="entry name" value="Pleckstrin-homology domain (PH domain)/Phosphotyrosine-binding domain (PTB)"/>
    <property type="match status" value="3"/>
</dbReference>
<reference evidence="2 3" key="1">
    <citation type="journal article" date="2015" name="Genome Biol. Evol.">
        <title>Comparative Genomics of a Bacterivorous Green Alga Reveals Evolutionary Causalities and Consequences of Phago-Mixotrophic Mode of Nutrition.</title>
        <authorList>
            <person name="Burns J.A."/>
            <person name="Paasch A."/>
            <person name="Narechania A."/>
            <person name="Kim E."/>
        </authorList>
    </citation>
    <scope>NUCLEOTIDE SEQUENCE [LARGE SCALE GENOMIC DNA]</scope>
    <source>
        <strain evidence="2 3">PLY_AMNH</strain>
    </source>
</reference>
<gene>
    <name evidence="2" type="ORF">CYMTET_27267</name>
</gene>
<feature type="domain" description="PH" evidence="1">
    <location>
        <begin position="272"/>
        <end position="371"/>
    </location>
</feature>
<dbReference type="InterPro" id="IPR001849">
    <property type="entry name" value="PH_domain"/>
</dbReference>
<dbReference type="InterPro" id="IPR051707">
    <property type="entry name" value="PI-Interact_SigTrans_Reg"/>
</dbReference>
<name>A0AAE0FQP7_9CHLO</name>
<evidence type="ECO:0000313" key="2">
    <source>
        <dbReference type="EMBL" id="KAK3263963.1"/>
    </source>
</evidence>
<dbReference type="SUPFAM" id="SSF50729">
    <property type="entry name" value="PH domain-like"/>
    <property type="match status" value="3"/>
</dbReference>
<feature type="domain" description="PH" evidence="1">
    <location>
        <begin position="167"/>
        <end position="265"/>
    </location>
</feature>
<protein>
    <recommendedName>
        <fullName evidence="1">PH domain-containing protein</fullName>
    </recommendedName>
</protein>
<organism evidence="2 3">
    <name type="scientific">Cymbomonas tetramitiformis</name>
    <dbReference type="NCBI Taxonomy" id="36881"/>
    <lineage>
        <taxon>Eukaryota</taxon>
        <taxon>Viridiplantae</taxon>
        <taxon>Chlorophyta</taxon>
        <taxon>Pyramimonadophyceae</taxon>
        <taxon>Pyramimonadales</taxon>
        <taxon>Pyramimonadaceae</taxon>
        <taxon>Cymbomonas</taxon>
    </lineage>
</organism>
<proteinExistence type="predicted"/>
<accession>A0AAE0FQP7</accession>
<dbReference type="PROSITE" id="PS50003">
    <property type="entry name" value="PH_DOMAIN"/>
    <property type="match status" value="3"/>
</dbReference>
<dbReference type="InterPro" id="IPR011993">
    <property type="entry name" value="PH-like_dom_sf"/>
</dbReference>
<dbReference type="PANTHER" id="PTHR14336">
    <property type="entry name" value="TANDEM PH DOMAIN CONTAINING PROTEIN"/>
    <property type="match status" value="1"/>
</dbReference>
<comment type="caution">
    <text evidence="2">The sequence shown here is derived from an EMBL/GenBank/DDBJ whole genome shotgun (WGS) entry which is preliminary data.</text>
</comment>
<feature type="domain" description="PH" evidence="1">
    <location>
        <begin position="23"/>
        <end position="157"/>
    </location>
</feature>
<dbReference type="EMBL" id="LGRX02014906">
    <property type="protein sequence ID" value="KAK3263963.1"/>
    <property type="molecule type" value="Genomic_DNA"/>
</dbReference>
<evidence type="ECO:0000259" key="1">
    <source>
        <dbReference type="PROSITE" id="PS50003"/>
    </source>
</evidence>
<keyword evidence="3" id="KW-1185">Reference proteome</keyword>
<dbReference type="SMART" id="SM00233">
    <property type="entry name" value="PH"/>
    <property type="match status" value="3"/>
</dbReference>
<dbReference type="AlphaFoldDB" id="A0AAE0FQP7"/>
<evidence type="ECO:0000313" key="3">
    <source>
        <dbReference type="Proteomes" id="UP001190700"/>
    </source>
</evidence>
<dbReference type="Pfam" id="PF00169">
    <property type="entry name" value="PH"/>
    <property type="match status" value="3"/>
</dbReference>